<feature type="domain" description="Putative E3 ubiquitin-protein ligase LIN ARM repeats" evidence="6">
    <location>
        <begin position="633"/>
        <end position="783"/>
    </location>
</feature>
<dbReference type="Pfam" id="PF00400">
    <property type="entry name" value="WD40"/>
    <property type="match status" value="2"/>
</dbReference>
<dbReference type="InterPro" id="IPR055566">
    <property type="entry name" value="ARM_LIN"/>
</dbReference>
<evidence type="ECO:0000256" key="1">
    <source>
        <dbReference type="ARBA" id="ARBA00022574"/>
    </source>
</evidence>
<dbReference type="Pfam" id="PF23568">
    <property type="entry name" value="ARM_LIN"/>
    <property type="match status" value="2"/>
</dbReference>
<dbReference type="Pfam" id="PF23628">
    <property type="entry name" value="ARM_LIN_C"/>
    <property type="match status" value="1"/>
</dbReference>
<dbReference type="InterPro" id="IPR036322">
    <property type="entry name" value="WD40_repeat_dom_sf"/>
</dbReference>
<comment type="caution">
    <text evidence="7">The sequence shown here is derived from an EMBL/GenBank/DDBJ whole genome shotgun (WGS) entry which is preliminary data.</text>
</comment>
<dbReference type="InterPro" id="IPR016024">
    <property type="entry name" value="ARM-type_fold"/>
</dbReference>
<dbReference type="EMBL" id="QGKW02001660">
    <property type="protein sequence ID" value="KAF2580159.1"/>
    <property type="molecule type" value="Genomic_DNA"/>
</dbReference>
<feature type="domain" description="Putative E3 ubiquitin-protein ligase LIN N-terminal" evidence="4">
    <location>
        <begin position="247"/>
        <end position="400"/>
    </location>
</feature>
<sequence>MASPPNLISCNESSDLESIQEIVVSINDYILSVVSNPEVWFSLKQQCISMLSIEEENTLFEFSSEHSALSNLYWGIESIEASLQPESSEEKMSRLRNSERMLQMPALLDEQGTTTSGVPNSTLVAFSYFYLSIVSCIQGDSLQTTLHFLQSVLVSPDVLRNEIAPELCECLFFTPGVSKSDEEIREIARTYKYRATYYQVISYGKNHQRSSECTEKQLQRPNKYRPDISTANGHSFAEKLELSETCEEIVVSINDYILSVVSNPEVWFSLKQQCISMLSIEEENTLFEFSSEHSALSNLYWGIESIEASLQPESSEEKMSRLRNSERMLQMPALLDEQGTTTSGVPNSTLVAFSYFYLSIVSCIQGDSLQTTLHFLQSVLVSPDVLRNEIAPELCECLFFTPGVSKSDEEIREIARTYKYRATYYQVISYGKNHQRSSECTEKQLQRPNKYRPDISTANGHSFAEKLELSETCEYQNLQGVDMQEDELNDIFNKLKASRPCLDWNLHEDYNPELGKNTRVMSLNDFLNDSQPTKSYNEETLAKRSHSLIGHFNRSIFDIQAQQAYKTRNAHIEDVSSLRQLELEEDSAYGSITFEGMRRNLQTIRLGDGVQTHSRRARRMSLWENLQSFIKEVLGNDDEKYLSEVTMIYQMLNGKQGVKYSMLKDVILDQLLMAISSSEEKNVIKASMTALTKIISVNRTAIEEVKRKGLNLSHLANALKQNVQEAAILIYLIKPSPTEIKRLELLPALVDVVASTSSSSCSYTFRPSPPLLTPPAASLMIIEVLVTAFDHATNTMHLAEISSPNVLGGLLDVAKSGNSGEFISLARVLVKCMEFDGVNRKYIYQHTRVAPFAHLLQSKDREEISIALQFLHEVLKIPRSSAIKILQQIKKEGSFDIQDTLLQCIKQLQGDHRLFAADILLQLNVLESPSESKKFRNEATRALLEAVTYSECSNMQILSTLILSNIGGTYSWRGEQYTAAWLMKRGGLTSMSHMNLIRNINWSDECLQDTGIDGWCCKIARRIIETGKATFCGLQEGLKSKNKNVAKACLVAIAWLSIEISKGPNSLKYSACEVLLEEISQFLHPGLELEVRLLACICIYNFSSGKGIHKLINFSEGVRESLRRLSNVTWMADELHRATYYLFSKSDQRISCVHTQTMEMNQSGSGAVTALIYHKGLLFSGYSDGSVKVWNVDEKLSSTLLWNIKEHKSAVTCFSVSETGESVLSGSADKTIRIWQIVKGKLECVEVIKTKESIRKLEALGNMIFVITKGHKMKMLDSSRTSQSIFKGKSVKSMVASQGKMYIGCIDSSIQELIIANKREKEIRAPTRSWRIQNKRISSVVVYKDMLYSSSTHVEMSNIKDLRRSYEPQISISAEKGSNIVAMGVVEDFIYLNRSSSTNTLQVWLRRTQQKVGRLSAGSKITSILTGNDIVFCGTEAGVIKGWVPL</sequence>
<dbReference type="InterPro" id="IPR001680">
    <property type="entry name" value="WD40_rpt"/>
</dbReference>
<feature type="domain" description="Putative E3 ubiquitin-protein ligase LIN N-terminal" evidence="4">
    <location>
        <begin position="19"/>
        <end position="173"/>
    </location>
</feature>
<keyword evidence="2" id="KW-0677">Repeat</keyword>
<dbReference type="InterPro" id="IPR011989">
    <property type="entry name" value="ARM-like"/>
</dbReference>
<dbReference type="Pfam" id="PF23654">
    <property type="entry name" value="ARM_LIN_2nd"/>
    <property type="match status" value="1"/>
</dbReference>
<evidence type="ECO:0000313" key="8">
    <source>
        <dbReference type="Proteomes" id="UP000712281"/>
    </source>
</evidence>
<dbReference type="InterPro" id="IPR056512">
    <property type="entry name" value="LIN_N"/>
</dbReference>
<dbReference type="Gene3D" id="2.130.10.10">
    <property type="entry name" value="YVTN repeat-like/Quinoprotein amine dehydrogenase"/>
    <property type="match status" value="1"/>
</dbReference>
<dbReference type="PANTHER" id="PTHR35549">
    <property type="entry name" value="OS04G0584500 PROTEIN"/>
    <property type="match status" value="1"/>
</dbReference>
<feature type="domain" description="Putative E3 ubiquitin-protein ligase LIN ARM-like" evidence="5">
    <location>
        <begin position="785"/>
        <end position="1137"/>
    </location>
</feature>
<gene>
    <name evidence="7" type="ORF">F2Q68_00002702</name>
</gene>
<organism evidence="7 8">
    <name type="scientific">Brassica cretica</name>
    <name type="common">Mustard</name>
    <dbReference type="NCBI Taxonomy" id="69181"/>
    <lineage>
        <taxon>Eukaryota</taxon>
        <taxon>Viridiplantae</taxon>
        <taxon>Streptophyta</taxon>
        <taxon>Embryophyta</taxon>
        <taxon>Tracheophyta</taxon>
        <taxon>Spermatophyta</taxon>
        <taxon>Magnoliopsida</taxon>
        <taxon>eudicotyledons</taxon>
        <taxon>Gunneridae</taxon>
        <taxon>Pentapetalae</taxon>
        <taxon>rosids</taxon>
        <taxon>malvids</taxon>
        <taxon>Brassicales</taxon>
        <taxon>Brassicaceae</taxon>
        <taxon>Brassiceae</taxon>
        <taxon>Brassica</taxon>
    </lineage>
</organism>
<dbReference type="InterPro" id="IPR015943">
    <property type="entry name" value="WD40/YVTN_repeat-like_dom_sf"/>
</dbReference>
<reference evidence="7" key="1">
    <citation type="submission" date="2019-12" db="EMBL/GenBank/DDBJ databases">
        <title>Genome sequencing and annotation of Brassica cretica.</title>
        <authorList>
            <person name="Studholme D.J."/>
            <person name="Sarris P.F."/>
        </authorList>
    </citation>
    <scope>NUCLEOTIDE SEQUENCE</scope>
    <source>
        <strain evidence="7">PFS-001/15</strain>
        <tissue evidence="7">Leaf</tissue>
    </source>
</reference>
<dbReference type="PROSITE" id="PS50294">
    <property type="entry name" value="WD_REPEATS_REGION"/>
    <property type="match status" value="1"/>
</dbReference>
<dbReference type="InterPro" id="IPR019775">
    <property type="entry name" value="WD40_repeat_CS"/>
</dbReference>
<name>A0A8S9JEV3_BRACR</name>
<proteinExistence type="predicted"/>
<dbReference type="Proteomes" id="UP000712281">
    <property type="component" value="Unassembled WGS sequence"/>
</dbReference>
<evidence type="ECO:0000259" key="6">
    <source>
        <dbReference type="Pfam" id="PF23654"/>
    </source>
</evidence>
<dbReference type="SMART" id="SM00320">
    <property type="entry name" value="WD40"/>
    <property type="match status" value="2"/>
</dbReference>
<evidence type="ECO:0000259" key="5">
    <source>
        <dbReference type="Pfam" id="PF23628"/>
    </source>
</evidence>
<dbReference type="PROSITE" id="PS00678">
    <property type="entry name" value="WD_REPEATS_1"/>
    <property type="match status" value="1"/>
</dbReference>
<dbReference type="InterPro" id="IPR056514">
    <property type="entry name" value="ARM_LIN_2nd"/>
</dbReference>
<protein>
    <recommendedName>
        <fullName evidence="9">E3 ubiquitin-protein ligase LIN-1</fullName>
    </recommendedName>
</protein>
<dbReference type="Gene3D" id="1.25.10.10">
    <property type="entry name" value="Leucine-rich Repeat Variant"/>
    <property type="match status" value="1"/>
</dbReference>
<keyword evidence="1 3" id="KW-0853">WD repeat</keyword>
<evidence type="ECO:0000259" key="4">
    <source>
        <dbReference type="Pfam" id="PF23568"/>
    </source>
</evidence>
<dbReference type="PROSITE" id="PS50082">
    <property type="entry name" value="WD_REPEATS_2"/>
    <property type="match status" value="1"/>
</dbReference>
<evidence type="ECO:0000256" key="2">
    <source>
        <dbReference type="ARBA" id="ARBA00022737"/>
    </source>
</evidence>
<dbReference type="PANTHER" id="PTHR35549:SF2">
    <property type="entry name" value="TRANSDUCIN_WD40 REPEAT-LIKE SUPERFAMILY PROTEIN"/>
    <property type="match status" value="1"/>
</dbReference>
<evidence type="ECO:0000256" key="3">
    <source>
        <dbReference type="PROSITE-ProRule" id="PRU00221"/>
    </source>
</evidence>
<dbReference type="SUPFAM" id="SSF50978">
    <property type="entry name" value="WD40 repeat-like"/>
    <property type="match status" value="1"/>
</dbReference>
<accession>A0A8S9JEV3</accession>
<evidence type="ECO:0000313" key="7">
    <source>
        <dbReference type="EMBL" id="KAF2580159.1"/>
    </source>
</evidence>
<evidence type="ECO:0008006" key="9">
    <source>
        <dbReference type="Google" id="ProtNLM"/>
    </source>
</evidence>
<dbReference type="SUPFAM" id="SSF48371">
    <property type="entry name" value="ARM repeat"/>
    <property type="match status" value="1"/>
</dbReference>
<feature type="repeat" description="WD" evidence="3">
    <location>
        <begin position="1204"/>
        <end position="1237"/>
    </location>
</feature>